<comment type="caution">
    <text evidence="2">The sequence shown here is derived from an EMBL/GenBank/DDBJ whole genome shotgun (WGS) entry which is preliminary data.</text>
</comment>
<dbReference type="EMBL" id="JACXVP010000009">
    <property type="protein sequence ID" value="KAG5584559.1"/>
    <property type="molecule type" value="Genomic_DNA"/>
</dbReference>
<organism evidence="2 3">
    <name type="scientific">Solanum commersonii</name>
    <name type="common">Commerson's wild potato</name>
    <name type="synonym">Commerson's nightshade</name>
    <dbReference type="NCBI Taxonomy" id="4109"/>
    <lineage>
        <taxon>Eukaryota</taxon>
        <taxon>Viridiplantae</taxon>
        <taxon>Streptophyta</taxon>
        <taxon>Embryophyta</taxon>
        <taxon>Tracheophyta</taxon>
        <taxon>Spermatophyta</taxon>
        <taxon>Magnoliopsida</taxon>
        <taxon>eudicotyledons</taxon>
        <taxon>Gunneridae</taxon>
        <taxon>Pentapetalae</taxon>
        <taxon>asterids</taxon>
        <taxon>lamiids</taxon>
        <taxon>Solanales</taxon>
        <taxon>Solanaceae</taxon>
        <taxon>Solanoideae</taxon>
        <taxon>Solaneae</taxon>
        <taxon>Solanum</taxon>
    </lineage>
</organism>
<gene>
    <name evidence="2" type="ORF">H5410_044993</name>
</gene>
<dbReference type="AlphaFoldDB" id="A0A9J5XA87"/>
<evidence type="ECO:0000313" key="3">
    <source>
        <dbReference type="Proteomes" id="UP000824120"/>
    </source>
</evidence>
<reference evidence="2 3" key="1">
    <citation type="submission" date="2020-09" db="EMBL/GenBank/DDBJ databases">
        <title>De no assembly of potato wild relative species, Solanum commersonii.</title>
        <authorList>
            <person name="Cho K."/>
        </authorList>
    </citation>
    <scope>NUCLEOTIDE SEQUENCE [LARGE SCALE GENOMIC DNA]</scope>
    <source>
        <strain evidence="2">LZ3.2</strain>
        <tissue evidence="2">Leaf</tissue>
    </source>
</reference>
<keyword evidence="3" id="KW-1185">Reference proteome</keyword>
<dbReference type="OrthoDB" id="1304705at2759"/>
<sequence length="122" mass="14052">MTWSCGWSPTSIEIYNEFLKITNVCKLNFNGDDGFEVSKGNDKHIVNLATKKCIFSVCHFAAIPCPHSIKALLYKNFTGEEQAIEPPELVNLVDRPRMNKKRDKDEALKRQNVWVAPRREEK</sequence>
<evidence type="ECO:0000313" key="2">
    <source>
        <dbReference type="EMBL" id="KAG5584559.1"/>
    </source>
</evidence>
<proteinExistence type="predicted"/>
<name>A0A9J5XA87_SOLCO</name>
<evidence type="ECO:0008006" key="4">
    <source>
        <dbReference type="Google" id="ProtNLM"/>
    </source>
</evidence>
<feature type="region of interest" description="Disordered" evidence="1">
    <location>
        <begin position="100"/>
        <end position="122"/>
    </location>
</feature>
<feature type="compositionally biased region" description="Basic and acidic residues" evidence="1">
    <location>
        <begin position="100"/>
        <end position="109"/>
    </location>
</feature>
<accession>A0A9J5XA87</accession>
<dbReference type="Proteomes" id="UP000824120">
    <property type="component" value="Chromosome 9"/>
</dbReference>
<protein>
    <recommendedName>
        <fullName evidence="4">SWIM-type domain-containing protein</fullName>
    </recommendedName>
</protein>
<evidence type="ECO:0000256" key="1">
    <source>
        <dbReference type="SAM" id="MobiDB-lite"/>
    </source>
</evidence>